<accession>W2T0M0</accession>
<protein>
    <recommendedName>
        <fullName evidence="3">Chitin synthase chs-1/2 N-terminal putative transporter domain-containing protein</fullName>
    </recommendedName>
</protein>
<keyword evidence="2" id="KW-1133">Transmembrane helix</keyword>
<organism evidence="4 5">
    <name type="scientific">Necator americanus</name>
    <name type="common">Human hookworm</name>
    <dbReference type="NCBI Taxonomy" id="51031"/>
    <lineage>
        <taxon>Eukaryota</taxon>
        <taxon>Metazoa</taxon>
        <taxon>Ecdysozoa</taxon>
        <taxon>Nematoda</taxon>
        <taxon>Chromadorea</taxon>
        <taxon>Rhabditida</taxon>
        <taxon>Rhabditina</taxon>
        <taxon>Rhabditomorpha</taxon>
        <taxon>Strongyloidea</taxon>
        <taxon>Ancylostomatidae</taxon>
        <taxon>Bunostominae</taxon>
        <taxon>Necator</taxon>
    </lineage>
</organism>
<dbReference type="AlphaFoldDB" id="W2T0M0"/>
<feature type="domain" description="Chitin synthase chs-1/2 N-terminal putative transporter" evidence="3">
    <location>
        <begin position="46"/>
        <end position="147"/>
    </location>
</feature>
<feature type="transmembrane region" description="Helical" evidence="2">
    <location>
        <begin position="78"/>
        <end position="100"/>
    </location>
</feature>
<keyword evidence="5" id="KW-1185">Reference proteome</keyword>
<evidence type="ECO:0000256" key="2">
    <source>
        <dbReference type="SAM" id="Phobius"/>
    </source>
</evidence>
<dbReference type="Proteomes" id="UP000053676">
    <property type="component" value="Unassembled WGS sequence"/>
</dbReference>
<evidence type="ECO:0000313" key="5">
    <source>
        <dbReference type="Proteomes" id="UP000053676"/>
    </source>
</evidence>
<feature type="compositionally biased region" description="Basic and acidic residues" evidence="1">
    <location>
        <begin position="200"/>
        <end position="214"/>
    </location>
</feature>
<name>W2T0M0_NECAM</name>
<evidence type="ECO:0000259" key="3">
    <source>
        <dbReference type="Pfam" id="PF23000"/>
    </source>
</evidence>
<keyword evidence="2" id="KW-0472">Membrane</keyword>
<proteinExistence type="predicted"/>
<reference evidence="5" key="1">
    <citation type="journal article" date="2014" name="Nat. Genet.">
        <title>Genome of the human hookworm Necator americanus.</title>
        <authorList>
            <person name="Tang Y.T."/>
            <person name="Gao X."/>
            <person name="Rosa B.A."/>
            <person name="Abubucker S."/>
            <person name="Hallsworth-Pepin K."/>
            <person name="Martin J."/>
            <person name="Tyagi R."/>
            <person name="Heizer E."/>
            <person name="Zhang X."/>
            <person name="Bhonagiri-Palsikar V."/>
            <person name="Minx P."/>
            <person name="Warren W.C."/>
            <person name="Wang Q."/>
            <person name="Zhan B."/>
            <person name="Hotez P.J."/>
            <person name="Sternberg P.W."/>
            <person name="Dougall A."/>
            <person name="Gaze S.T."/>
            <person name="Mulvenna J."/>
            <person name="Sotillo J."/>
            <person name="Ranganathan S."/>
            <person name="Rabelo E.M."/>
            <person name="Wilson R.K."/>
            <person name="Felgner P.L."/>
            <person name="Bethony J."/>
            <person name="Hawdon J.M."/>
            <person name="Gasser R.B."/>
            <person name="Loukas A."/>
            <person name="Mitreva M."/>
        </authorList>
    </citation>
    <scope>NUCLEOTIDE SEQUENCE [LARGE SCALE GENOMIC DNA]</scope>
</reference>
<dbReference type="KEGG" id="nai:NECAME_12400"/>
<feature type="transmembrane region" description="Helical" evidence="2">
    <location>
        <begin position="50"/>
        <end position="72"/>
    </location>
</feature>
<dbReference type="Pfam" id="PF23000">
    <property type="entry name" value="ChitinSynthase_IV_N"/>
    <property type="match status" value="1"/>
</dbReference>
<keyword evidence="2" id="KW-0812">Transmembrane</keyword>
<sequence length="214" mass="24140">MDDHVSPNNEADAVPRMQHISNARCSNFKNLDTYTCYKPLGKKVLNCRKLLLFALGIVVLNLSLRGCARFLAAIGMKAFSILHPVTIVPAVGYAIVAFICNQRVCGISMFLAKLGLRWCCDQWGRQTRPFDDWYICMIWLAMGAYRGYQFVCQKSYDKYDEVVDSMPPVSNGFCIEQSLVVFHNSLSKAEPALDIDDDHGDPSDELRVRNDEVS</sequence>
<dbReference type="EMBL" id="KI660298">
    <property type="protein sequence ID" value="ETN75443.1"/>
    <property type="molecule type" value="Genomic_DNA"/>
</dbReference>
<dbReference type="OrthoDB" id="5837795at2759"/>
<dbReference type="STRING" id="51031.W2T0M0"/>
<feature type="region of interest" description="Disordered" evidence="1">
    <location>
        <begin position="193"/>
        <end position="214"/>
    </location>
</feature>
<evidence type="ECO:0000256" key="1">
    <source>
        <dbReference type="SAM" id="MobiDB-lite"/>
    </source>
</evidence>
<dbReference type="InterPro" id="IPR055120">
    <property type="entry name" value="Chs-1/2_IV_N"/>
</dbReference>
<evidence type="ECO:0000313" key="4">
    <source>
        <dbReference type="EMBL" id="ETN75443.1"/>
    </source>
</evidence>
<gene>
    <name evidence="4" type="ORF">NECAME_12400</name>
</gene>